<gene>
    <name evidence="3" type="ORF">BIW11_01638</name>
</gene>
<protein>
    <submittedName>
        <fullName evidence="3">Low-density lipoprotein receptor-related protein 6-like</fullName>
    </submittedName>
</protein>
<dbReference type="EMBL" id="MNPL01016512">
    <property type="protein sequence ID" value="OQR70704.1"/>
    <property type="molecule type" value="Genomic_DNA"/>
</dbReference>
<keyword evidence="3" id="KW-0675">Receptor</keyword>
<comment type="caution">
    <text evidence="3">The sequence shown here is derived from an EMBL/GenBank/DDBJ whole genome shotgun (WGS) entry which is preliminary data.</text>
</comment>
<reference evidence="3 4" key="1">
    <citation type="journal article" date="2017" name="Gigascience">
        <title>Draft genome of the honey bee ectoparasitic mite, Tropilaelaps mercedesae, is shaped by the parasitic life history.</title>
        <authorList>
            <person name="Dong X."/>
            <person name="Armstrong S.D."/>
            <person name="Xia D."/>
            <person name="Makepeace B.L."/>
            <person name="Darby A.C."/>
            <person name="Kadowaki T."/>
        </authorList>
    </citation>
    <scope>NUCLEOTIDE SEQUENCE [LARGE SCALE GENOMIC DNA]</scope>
    <source>
        <strain evidence="3">Wuxi-XJTLU</strain>
    </source>
</reference>
<evidence type="ECO:0000256" key="1">
    <source>
        <dbReference type="SAM" id="MobiDB-lite"/>
    </source>
</evidence>
<keyword evidence="2" id="KW-0472">Membrane</keyword>
<evidence type="ECO:0000313" key="4">
    <source>
        <dbReference type="Proteomes" id="UP000192247"/>
    </source>
</evidence>
<organism evidence="3 4">
    <name type="scientific">Tropilaelaps mercedesae</name>
    <dbReference type="NCBI Taxonomy" id="418985"/>
    <lineage>
        <taxon>Eukaryota</taxon>
        <taxon>Metazoa</taxon>
        <taxon>Ecdysozoa</taxon>
        <taxon>Arthropoda</taxon>
        <taxon>Chelicerata</taxon>
        <taxon>Arachnida</taxon>
        <taxon>Acari</taxon>
        <taxon>Parasitiformes</taxon>
        <taxon>Mesostigmata</taxon>
        <taxon>Gamasina</taxon>
        <taxon>Dermanyssoidea</taxon>
        <taxon>Laelapidae</taxon>
        <taxon>Tropilaelaps</taxon>
    </lineage>
</organism>
<proteinExistence type="predicted"/>
<feature type="region of interest" description="Disordered" evidence="1">
    <location>
        <begin position="141"/>
        <end position="164"/>
    </location>
</feature>
<keyword evidence="3" id="KW-0449">Lipoprotein</keyword>
<feature type="region of interest" description="Disordered" evidence="1">
    <location>
        <begin position="195"/>
        <end position="218"/>
    </location>
</feature>
<keyword evidence="2" id="KW-0812">Transmembrane</keyword>
<dbReference type="InParanoid" id="A0A1V9XAY8"/>
<dbReference type="AlphaFoldDB" id="A0A1V9XAY8"/>
<feature type="transmembrane region" description="Helical" evidence="2">
    <location>
        <begin position="13"/>
        <end position="35"/>
    </location>
</feature>
<sequence length="218" mass="23704">HSSIFDQKGHISLHWPVIVIGVLTVAVILSVLTVCAKRDTKIPQDTSLHYHVRPPNIALPLATRHPLIKGPPVASSATSSDPKTSLYRYDPPPSPATVQSYESSFYHKGQHRRSGPSSTCSSSQFGVYVGSDASFMGMSARRNRNRGRSRFPTTPRGHRPNTPCSTDACEDSDAALYQYNNYNVGIGVEGYVPPPASPEGSVLYSDVTPSGHPEPRYV</sequence>
<name>A0A1V9XAY8_9ACAR</name>
<feature type="non-terminal residue" evidence="3">
    <location>
        <position position="1"/>
    </location>
</feature>
<keyword evidence="2" id="KW-1133">Transmembrane helix</keyword>
<evidence type="ECO:0000256" key="2">
    <source>
        <dbReference type="SAM" id="Phobius"/>
    </source>
</evidence>
<accession>A0A1V9XAY8</accession>
<evidence type="ECO:0000313" key="3">
    <source>
        <dbReference type="EMBL" id="OQR70704.1"/>
    </source>
</evidence>
<dbReference type="Proteomes" id="UP000192247">
    <property type="component" value="Unassembled WGS sequence"/>
</dbReference>
<keyword evidence="4" id="KW-1185">Reference proteome</keyword>